<protein>
    <submittedName>
        <fullName evidence="1">Uncharacterized protein</fullName>
    </submittedName>
</protein>
<evidence type="ECO:0000313" key="1">
    <source>
        <dbReference type="EMBL" id="PPJ61496.1"/>
    </source>
</evidence>
<dbReference type="EMBL" id="PGEM01000220">
    <property type="protein sequence ID" value="PPJ61496.1"/>
    <property type="molecule type" value="Genomic_DNA"/>
</dbReference>
<evidence type="ECO:0000313" key="2">
    <source>
        <dbReference type="Proteomes" id="UP000239589"/>
    </source>
</evidence>
<keyword evidence="2" id="KW-1185">Reference proteome</keyword>
<accession>A0A2S6CP24</accession>
<proteinExistence type="predicted"/>
<organism evidence="1 2">
    <name type="scientific">Cuspidothrix issatschenkoi CHARLIE-1</name>
    <dbReference type="NCBI Taxonomy" id="2052836"/>
    <lineage>
        <taxon>Bacteria</taxon>
        <taxon>Bacillati</taxon>
        <taxon>Cyanobacteriota</taxon>
        <taxon>Cyanophyceae</taxon>
        <taxon>Nostocales</taxon>
        <taxon>Aphanizomenonaceae</taxon>
        <taxon>Cuspidothrix</taxon>
    </lineage>
</organism>
<dbReference type="AlphaFoldDB" id="A0A2S6CP24"/>
<reference evidence="1 2" key="1">
    <citation type="submission" date="2018-02" db="EMBL/GenBank/DDBJ databases">
        <title>Discovery of a pederin family compound in a non-symbiotic bloom-forming cyanobacterium.</title>
        <authorList>
            <person name="Kust A."/>
            <person name="Mares J."/>
            <person name="Jokela J."/>
            <person name="Urajova P."/>
            <person name="Hajek J."/>
            <person name="Saurav K."/>
            <person name="Voracova K."/>
            <person name="Fewer D.P."/>
            <person name="Haapaniemi E."/>
            <person name="Permi P."/>
            <person name="Rehakova K."/>
            <person name="Sivonen K."/>
            <person name="Hrouzek P."/>
        </authorList>
    </citation>
    <scope>NUCLEOTIDE SEQUENCE [LARGE SCALE GENOMIC DNA]</scope>
    <source>
        <strain evidence="1 2">CHARLIE-1</strain>
    </source>
</reference>
<dbReference type="Proteomes" id="UP000239589">
    <property type="component" value="Unassembled WGS sequence"/>
</dbReference>
<name>A0A2S6CP24_9CYAN</name>
<gene>
    <name evidence="1" type="ORF">CUN59_20610</name>
</gene>
<comment type="caution">
    <text evidence="1">The sequence shown here is derived from an EMBL/GenBank/DDBJ whole genome shotgun (WGS) entry which is preliminary data.</text>
</comment>
<sequence length="62" mass="6905">MLQLMDGYELTFETSEGVYAVSKILTASDIKKAVRENGTSYTEEVSKLDLVGYDDNGNAFYI</sequence>
<dbReference type="RefSeq" id="WP_104389557.1">
    <property type="nucleotide sequence ID" value="NZ_PGEM01000220.1"/>
</dbReference>